<evidence type="ECO:0000313" key="3">
    <source>
        <dbReference type="EMBL" id="AXA36378.1"/>
    </source>
</evidence>
<name>A0A2Z4Y6B8_SUMC1</name>
<dbReference type="InterPro" id="IPR033803">
    <property type="entry name" value="CBD-like_Golvesin-Xly"/>
</dbReference>
<dbReference type="AlphaFoldDB" id="A0A2Z4Y6B8"/>
<dbReference type="EMBL" id="CP030759">
    <property type="protein sequence ID" value="AXA36378.1"/>
    <property type="molecule type" value="Genomic_DNA"/>
</dbReference>
<dbReference type="Proteomes" id="UP000262583">
    <property type="component" value="Chromosome"/>
</dbReference>
<accession>A0A2Z4Y6B8</accession>
<organism evidence="3 4">
    <name type="scientific">Sumerlaea chitinivorans</name>
    <dbReference type="NCBI Taxonomy" id="2250252"/>
    <lineage>
        <taxon>Bacteria</taxon>
        <taxon>Candidatus Sumerlaeota</taxon>
        <taxon>Candidatus Sumerlaeia</taxon>
        <taxon>Candidatus Sumerlaeales</taxon>
        <taxon>Candidatus Sumerlaeaceae</taxon>
        <taxon>Candidatus Sumerlaea</taxon>
    </lineage>
</organism>
<evidence type="ECO:0000256" key="1">
    <source>
        <dbReference type="SAM" id="MobiDB-lite"/>
    </source>
</evidence>
<gene>
    <name evidence="3" type="ORF">BRCON_1601</name>
</gene>
<dbReference type="Gene3D" id="2.60.120.260">
    <property type="entry name" value="Galactose-binding domain-like"/>
    <property type="match status" value="1"/>
</dbReference>
<evidence type="ECO:0000259" key="2">
    <source>
        <dbReference type="Pfam" id="PF25275"/>
    </source>
</evidence>
<feature type="region of interest" description="Disordered" evidence="1">
    <location>
        <begin position="226"/>
        <end position="249"/>
    </location>
</feature>
<feature type="domain" description="Golvesin/Xly CBD-like" evidence="2">
    <location>
        <begin position="324"/>
        <end position="446"/>
    </location>
</feature>
<protein>
    <submittedName>
        <fullName evidence="3">Minus agglutinin</fullName>
    </submittedName>
</protein>
<proteinExistence type="predicted"/>
<reference evidence="3 4" key="1">
    <citation type="submission" date="2018-05" db="EMBL/GenBank/DDBJ databases">
        <title>A metagenomic window into the 2 km-deep terrestrial subsurface aquifer revealed taxonomically and functionally diverse microbial community comprising novel uncultured bacterial lineages.</title>
        <authorList>
            <person name="Kadnikov V.V."/>
            <person name="Mardanov A.V."/>
            <person name="Beletsky A.V."/>
            <person name="Banks D."/>
            <person name="Pimenov N.V."/>
            <person name="Frank Y.A."/>
            <person name="Karnachuk O.V."/>
            <person name="Ravin N.V."/>
        </authorList>
    </citation>
    <scope>NUCLEOTIDE SEQUENCE [LARGE SCALE GENOMIC DNA]</scope>
    <source>
        <strain evidence="3">BY</strain>
    </source>
</reference>
<sequence>MERNRWPRSRRREVAKSPTFAFDDRKKDEPAMSMRTYVIGVLLLATPLVWGQSPRLTPRGSEVRPYPAPAVTPLPAGGVVGPYNAGLAAAAPVGTPYLRSPAFAGPPIIYMPQTVTRVLVPGSTPYPSNVLPATQYAYASAPFLRTDIYVNLPYGTFYWPQGFAGVQPVAPSLPPYVEAPATAIMSAQSSYAAQRYMTLPPAQAGEQAIAVAPAATPATEMVLVPTPEPAPTPTPAPPAPTPAKTAEVSPFAPEAQMPALTPAVPVAPTPTPAGQLPPSLGMLPPLSQAVMPPPAPQAPSGGTGGPEIIVDDKTPGGLILDPPDAWRTSVNVADSHEGGSLIAPVDGKPAKATFVADVPEDGEYEIYLWWTASQASFRPTEVPVTVYTASGPVQAKVDQTKGPKMWNLVGKYSLKAGQKQNILTISTEGLPASQTQFVSVDAMKLVKVKP</sequence>
<feature type="compositionally biased region" description="Pro residues" evidence="1">
    <location>
        <begin position="226"/>
        <end position="241"/>
    </location>
</feature>
<dbReference type="Pfam" id="PF25275">
    <property type="entry name" value="Golvesin_C"/>
    <property type="match status" value="1"/>
</dbReference>
<evidence type="ECO:0000313" key="4">
    <source>
        <dbReference type="Proteomes" id="UP000262583"/>
    </source>
</evidence>
<dbReference type="KEGG" id="schv:BRCON_1601"/>